<dbReference type="GeneID" id="20348675"/>
<reference evidence="4" key="3">
    <citation type="submission" date="2010-09" db="EMBL/GenBank/DDBJ databases">
        <title>Annotation of Gaeumannomyces graminis var. tritici R3-111a-1.</title>
        <authorList>
            <consortium name="The Broad Institute Genome Sequencing Platform"/>
            <person name="Ma L.-J."/>
            <person name="Dead R."/>
            <person name="Young S.K."/>
            <person name="Zeng Q."/>
            <person name="Gargeya S."/>
            <person name="Fitzgerald M."/>
            <person name="Haas B."/>
            <person name="Abouelleil A."/>
            <person name="Alvarado L."/>
            <person name="Arachchi H.M."/>
            <person name="Berlin A."/>
            <person name="Brown A."/>
            <person name="Chapman S.B."/>
            <person name="Chen Z."/>
            <person name="Dunbar C."/>
            <person name="Freedman E."/>
            <person name="Gearin G."/>
            <person name="Gellesch M."/>
            <person name="Goldberg J."/>
            <person name="Griggs A."/>
            <person name="Gujja S."/>
            <person name="Heiman D."/>
            <person name="Howarth C."/>
            <person name="Larson L."/>
            <person name="Lui A."/>
            <person name="MacDonald P.J.P."/>
            <person name="Mehta T."/>
            <person name="Montmayeur A."/>
            <person name="Murphy C."/>
            <person name="Neiman D."/>
            <person name="Pearson M."/>
            <person name="Priest M."/>
            <person name="Roberts A."/>
            <person name="Saif S."/>
            <person name="Shea T."/>
            <person name="Shenoy N."/>
            <person name="Sisk P."/>
            <person name="Stolte C."/>
            <person name="Sykes S."/>
            <person name="Yandava C."/>
            <person name="Wortman J."/>
            <person name="Nusbaum C."/>
            <person name="Birren B."/>
        </authorList>
    </citation>
    <scope>NUCLEOTIDE SEQUENCE</scope>
    <source>
        <strain evidence="4">R3-111a-1</strain>
    </source>
</reference>
<gene>
    <name evidence="5" type="primary">20348675</name>
    <name evidence="4" type="ORF">GGTG_08217</name>
</gene>
<dbReference type="InterPro" id="IPR002885">
    <property type="entry name" value="PPR_rpt"/>
</dbReference>
<sequence>MRLCRIACVRRTYLSILGNSSHICDPRPPPPALRSQPCRTSATAVQRLYDPRQARNDGVDMEPAPGGPTSLEWIVQKHMQYLGDDPFKIARHVQAAIARGRFEEALLLTRKASKVSQLTVSWNHLIEHLLTTQRLHAALKLYNEMKKRAQLPNAQTYTIIFSGCAISEHPKLAVAEALRIYSTMLNSDRLKPNVAHLNAVLKVCSRAGDLESLFTLLQGATGTRSPNALTYTTILNALRVKELPLKPSAEMADFDAADRLETHHAKVDVSIQRGKRVWDEIMDQWRHGKVVVDEALVCAMGRLLLSGDKSTQEEVLSLVEQTMGIPRLESRSNSAKARRGRRDGIYPPAEPKPEPPSAEGYAKPGNNSLSMIMHCLGATRKTALAPRYWDMLVDRLEVKPDSDNWFRLLMTLHNGKASTKASKYLTQIPAHAMWVSTPRLVMRTCVADSLNVHAFENAERVLDVAIQTWHGKPDMATMNAYLEVATATHHRFRRVKGEEVTKEAAAVLGNQLVRALDRLWEPMRLATGGFAPLKADTDGASAVEPLSKEVLAVASVARRMTAVANKVLRDKMTTPAACLILRERNEEVSRYITSIFDQGGQQQQPKWTQPGRGAREWLRLRR</sequence>
<dbReference type="VEuPathDB" id="FungiDB:GGTG_08217"/>
<dbReference type="HOGENOM" id="CLU_014304_2_0_1"/>
<dbReference type="EMBL" id="GL385398">
    <property type="protein sequence ID" value="EJT74376.1"/>
    <property type="molecule type" value="Genomic_DNA"/>
</dbReference>
<evidence type="ECO:0008006" key="7">
    <source>
        <dbReference type="Google" id="ProtNLM"/>
    </source>
</evidence>
<evidence type="ECO:0000313" key="4">
    <source>
        <dbReference type="EMBL" id="EJT74376.1"/>
    </source>
</evidence>
<dbReference type="InterPro" id="IPR011990">
    <property type="entry name" value="TPR-like_helical_dom_sf"/>
</dbReference>
<feature type="region of interest" description="Disordered" evidence="3">
    <location>
        <begin position="327"/>
        <end position="363"/>
    </location>
</feature>
<organism evidence="4">
    <name type="scientific">Gaeumannomyces tritici (strain R3-111a-1)</name>
    <name type="common">Wheat and barley take-all root rot fungus</name>
    <name type="synonym">Gaeumannomyces graminis var. tritici</name>
    <dbReference type="NCBI Taxonomy" id="644352"/>
    <lineage>
        <taxon>Eukaryota</taxon>
        <taxon>Fungi</taxon>
        <taxon>Dikarya</taxon>
        <taxon>Ascomycota</taxon>
        <taxon>Pezizomycotina</taxon>
        <taxon>Sordariomycetes</taxon>
        <taxon>Sordariomycetidae</taxon>
        <taxon>Magnaporthales</taxon>
        <taxon>Magnaporthaceae</taxon>
        <taxon>Gaeumannomyces</taxon>
    </lineage>
</organism>
<evidence type="ECO:0000256" key="2">
    <source>
        <dbReference type="PROSITE-ProRule" id="PRU00708"/>
    </source>
</evidence>
<dbReference type="PROSITE" id="PS51375">
    <property type="entry name" value="PPR"/>
    <property type="match status" value="1"/>
</dbReference>
<dbReference type="Pfam" id="PF13041">
    <property type="entry name" value="PPR_2"/>
    <property type="match status" value="1"/>
</dbReference>
<dbReference type="PANTHER" id="PTHR47942">
    <property type="entry name" value="TETRATRICOPEPTIDE REPEAT (TPR)-LIKE SUPERFAMILY PROTEIN-RELATED"/>
    <property type="match status" value="1"/>
</dbReference>
<evidence type="ECO:0000313" key="6">
    <source>
        <dbReference type="Proteomes" id="UP000006039"/>
    </source>
</evidence>
<protein>
    <recommendedName>
        <fullName evidence="7">Pentatricopeptide repeat protein</fullName>
    </recommendedName>
</protein>
<keyword evidence="1" id="KW-0677">Repeat</keyword>
<evidence type="ECO:0000313" key="5">
    <source>
        <dbReference type="EnsemblFungi" id="EJT74376"/>
    </source>
</evidence>
<feature type="repeat" description="PPR" evidence="2">
    <location>
        <begin position="118"/>
        <end position="152"/>
    </location>
</feature>
<dbReference type="NCBIfam" id="TIGR00756">
    <property type="entry name" value="PPR"/>
    <property type="match status" value="1"/>
</dbReference>
<reference evidence="5" key="5">
    <citation type="submission" date="2018-04" db="UniProtKB">
        <authorList>
            <consortium name="EnsemblFungi"/>
        </authorList>
    </citation>
    <scope>IDENTIFICATION</scope>
    <source>
        <strain evidence="5">R3-111a-1</strain>
    </source>
</reference>
<accession>J3P3Y2</accession>
<reference evidence="5" key="4">
    <citation type="journal article" date="2015" name="G3 (Bethesda)">
        <title>Genome sequences of three phytopathogenic species of the Magnaporthaceae family of fungi.</title>
        <authorList>
            <person name="Okagaki L.H."/>
            <person name="Nunes C.C."/>
            <person name="Sailsbery J."/>
            <person name="Clay B."/>
            <person name="Brown D."/>
            <person name="John T."/>
            <person name="Oh Y."/>
            <person name="Young N."/>
            <person name="Fitzgerald M."/>
            <person name="Haas B.J."/>
            <person name="Zeng Q."/>
            <person name="Young S."/>
            <person name="Adiconis X."/>
            <person name="Fan L."/>
            <person name="Levin J.Z."/>
            <person name="Mitchell T.K."/>
            <person name="Okubara P.A."/>
            <person name="Farman M.L."/>
            <person name="Kohn L.M."/>
            <person name="Birren B."/>
            <person name="Ma L.-J."/>
            <person name="Dean R.A."/>
        </authorList>
    </citation>
    <scope>NUCLEOTIDE SEQUENCE</scope>
    <source>
        <strain evidence="5">R3-111a-1</strain>
    </source>
</reference>
<dbReference type="STRING" id="644352.J3P3Y2"/>
<reference evidence="4" key="2">
    <citation type="submission" date="2010-07" db="EMBL/GenBank/DDBJ databases">
        <authorList>
            <consortium name="The Broad Institute Genome Sequencing Platform"/>
            <consortium name="Broad Institute Genome Sequencing Center for Infectious Disease"/>
            <person name="Ma L.-J."/>
            <person name="Dead R."/>
            <person name="Young S."/>
            <person name="Zeng Q."/>
            <person name="Koehrsen M."/>
            <person name="Alvarado L."/>
            <person name="Berlin A."/>
            <person name="Chapman S.B."/>
            <person name="Chen Z."/>
            <person name="Freedman E."/>
            <person name="Gellesch M."/>
            <person name="Goldberg J."/>
            <person name="Griggs A."/>
            <person name="Gujja S."/>
            <person name="Heilman E.R."/>
            <person name="Heiman D."/>
            <person name="Hepburn T."/>
            <person name="Howarth C."/>
            <person name="Jen D."/>
            <person name="Larson L."/>
            <person name="Mehta T."/>
            <person name="Neiman D."/>
            <person name="Pearson M."/>
            <person name="Roberts A."/>
            <person name="Saif S."/>
            <person name="Shea T."/>
            <person name="Shenoy N."/>
            <person name="Sisk P."/>
            <person name="Stolte C."/>
            <person name="Sykes S."/>
            <person name="Walk T."/>
            <person name="White J."/>
            <person name="Yandava C."/>
            <person name="Haas B."/>
            <person name="Nusbaum C."/>
            <person name="Birren B."/>
        </authorList>
    </citation>
    <scope>NUCLEOTIDE SEQUENCE</scope>
    <source>
        <strain evidence="4">R3-111a-1</strain>
    </source>
</reference>
<evidence type="ECO:0000256" key="1">
    <source>
        <dbReference type="ARBA" id="ARBA00022737"/>
    </source>
</evidence>
<dbReference type="Proteomes" id="UP000006039">
    <property type="component" value="Unassembled WGS sequence"/>
</dbReference>
<name>J3P3Y2_GAET3</name>
<dbReference type="AlphaFoldDB" id="J3P3Y2"/>
<keyword evidence="6" id="KW-1185">Reference proteome</keyword>
<dbReference type="Gene3D" id="1.25.40.10">
    <property type="entry name" value="Tetratricopeptide repeat domain"/>
    <property type="match status" value="1"/>
</dbReference>
<dbReference type="eggNOG" id="ENOG502QSY4">
    <property type="taxonomic scope" value="Eukaryota"/>
</dbReference>
<dbReference type="InterPro" id="IPR051222">
    <property type="entry name" value="PPR/CCM1_RNA-binding"/>
</dbReference>
<dbReference type="PANTHER" id="PTHR47942:SF105">
    <property type="entry name" value="ATPASE EXPRESSION PROTEIN 3"/>
    <property type="match status" value="1"/>
</dbReference>
<dbReference type="EnsemblFungi" id="EJT74376">
    <property type="protein sequence ID" value="EJT74376"/>
    <property type="gene ID" value="GGTG_08217"/>
</dbReference>
<reference evidence="6" key="1">
    <citation type="submission" date="2010-07" db="EMBL/GenBank/DDBJ databases">
        <title>The genome sequence of Gaeumannomyces graminis var. tritici strain R3-111a-1.</title>
        <authorList>
            <consortium name="The Broad Institute Genome Sequencing Platform"/>
            <person name="Ma L.-J."/>
            <person name="Dead R."/>
            <person name="Young S."/>
            <person name="Zeng Q."/>
            <person name="Koehrsen M."/>
            <person name="Alvarado L."/>
            <person name="Berlin A."/>
            <person name="Chapman S.B."/>
            <person name="Chen Z."/>
            <person name="Freedman E."/>
            <person name="Gellesch M."/>
            <person name="Goldberg J."/>
            <person name="Griggs A."/>
            <person name="Gujja S."/>
            <person name="Heilman E.R."/>
            <person name="Heiman D."/>
            <person name="Hepburn T."/>
            <person name="Howarth C."/>
            <person name="Jen D."/>
            <person name="Larson L."/>
            <person name="Mehta T."/>
            <person name="Neiman D."/>
            <person name="Pearson M."/>
            <person name="Roberts A."/>
            <person name="Saif S."/>
            <person name="Shea T."/>
            <person name="Shenoy N."/>
            <person name="Sisk P."/>
            <person name="Stolte C."/>
            <person name="Sykes S."/>
            <person name="Walk T."/>
            <person name="White J."/>
            <person name="Yandava C."/>
            <person name="Haas B."/>
            <person name="Nusbaum C."/>
            <person name="Birren B."/>
        </authorList>
    </citation>
    <scope>NUCLEOTIDE SEQUENCE [LARGE SCALE GENOMIC DNA]</scope>
    <source>
        <strain evidence="6">R3-111a-1</strain>
    </source>
</reference>
<evidence type="ECO:0000256" key="3">
    <source>
        <dbReference type="SAM" id="MobiDB-lite"/>
    </source>
</evidence>
<dbReference type="OrthoDB" id="185373at2759"/>
<proteinExistence type="predicted"/>
<dbReference type="RefSeq" id="XP_009224320.1">
    <property type="nucleotide sequence ID" value="XM_009226056.1"/>
</dbReference>